<evidence type="ECO:0000313" key="3">
    <source>
        <dbReference type="Proteomes" id="UP000092125"/>
    </source>
</evidence>
<feature type="transmembrane region" description="Helical" evidence="1">
    <location>
        <begin position="69"/>
        <end position="87"/>
    </location>
</feature>
<accession>A0AAP7GUL1</accession>
<organism evidence="2 3">
    <name type="scientific">Stenotrophomonas maltophilia</name>
    <name type="common">Pseudomonas maltophilia</name>
    <name type="synonym">Xanthomonas maltophilia</name>
    <dbReference type="NCBI Taxonomy" id="40324"/>
    <lineage>
        <taxon>Bacteria</taxon>
        <taxon>Pseudomonadati</taxon>
        <taxon>Pseudomonadota</taxon>
        <taxon>Gammaproteobacteria</taxon>
        <taxon>Lysobacterales</taxon>
        <taxon>Lysobacteraceae</taxon>
        <taxon>Stenotrophomonas</taxon>
        <taxon>Stenotrophomonas maltophilia group</taxon>
    </lineage>
</organism>
<comment type="caution">
    <text evidence="2">The sequence shown here is derived from an EMBL/GenBank/DDBJ whole genome shotgun (WGS) entry which is preliminary data.</text>
</comment>
<evidence type="ECO:0000313" key="2">
    <source>
        <dbReference type="EMBL" id="OBU63031.1"/>
    </source>
</evidence>
<name>A0AAP7GUL1_STEMA</name>
<protein>
    <recommendedName>
        <fullName evidence="4">DUF2628 domain-containing protein</fullName>
    </recommendedName>
</protein>
<keyword evidence="1" id="KW-0472">Membrane</keyword>
<keyword evidence="1" id="KW-0812">Transmembrane</keyword>
<reference evidence="2 3" key="1">
    <citation type="submission" date="2016-05" db="EMBL/GenBank/DDBJ databases">
        <title>Draft Genome Sequences of Stenotrophomonas maltophilia Strains Sm32COP, Sm41DVV, Sm46PAILV, SmF3, SmF22, SmSOFb1 and SmCVFa1, Isolated from Different Manures, in France.</title>
        <authorList>
            <person name="Nazaret S."/>
            <person name="Bodilis J."/>
        </authorList>
    </citation>
    <scope>NUCLEOTIDE SEQUENCE [LARGE SCALE GENOMIC DNA]</scope>
    <source>
        <strain evidence="2 3">Sm41DVV</strain>
    </source>
</reference>
<evidence type="ECO:0008006" key="4">
    <source>
        <dbReference type="Google" id="ProtNLM"/>
    </source>
</evidence>
<feature type="transmembrane region" description="Helical" evidence="1">
    <location>
        <begin position="46"/>
        <end position="62"/>
    </location>
</feature>
<evidence type="ECO:0000256" key="1">
    <source>
        <dbReference type="SAM" id="Phobius"/>
    </source>
</evidence>
<dbReference type="RefSeq" id="WP_065174483.1">
    <property type="nucleotide sequence ID" value="NZ_JAEDWE010000034.1"/>
</dbReference>
<gene>
    <name evidence="2" type="ORF">A9K56_05160</name>
</gene>
<dbReference type="Pfam" id="PF10947">
    <property type="entry name" value="DUF2628"/>
    <property type="match status" value="1"/>
</dbReference>
<feature type="transmembrane region" description="Helical" evidence="1">
    <location>
        <begin position="93"/>
        <end position="112"/>
    </location>
</feature>
<sequence length="128" mass="14799">MNTVDLTHFSPKWQFRFNFYRQHGAPKEPGFKQAWRALSFGDRLKINLNIFALFFGPIYLLILGMWRKALVVIGIAIALAAITMFLPDIVGRAVFIAFNVLVASSTNYSYYLEKVEGRIRWNPFEGMF</sequence>
<dbReference type="InterPro" id="IPR024399">
    <property type="entry name" value="DUF2628"/>
</dbReference>
<dbReference type="Proteomes" id="UP000092125">
    <property type="component" value="Unassembled WGS sequence"/>
</dbReference>
<keyword evidence="1" id="KW-1133">Transmembrane helix</keyword>
<dbReference type="EMBL" id="LYVI01000002">
    <property type="protein sequence ID" value="OBU63031.1"/>
    <property type="molecule type" value="Genomic_DNA"/>
</dbReference>
<dbReference type="AlphaFoldDB" id="A0AAP7GUL1"/>
<proteinExistence type="predicted"/>